<dbReference type="Proteomes" id="UP000283721">
    <property type="component" value="Unassembled WGS sequence"/>
</dbReference>
<evidence type="ECO:0000313" key="12">
    <source>
        <dbReference type="Proteomes" id="UP000283721"/>
    </source>
</evidence>
<reference evidence="8 14" key="3">
    <citation type="submission" date="2019-09" db="EMBL/GenBank/DDBJ databases">
        <title>Strain-level analysis of Eubacterium rectale using genomes from metagenomes.</title>
        <authorList>
            <person name="Karcher N."/>
            <person name="Segata N."/>
        </authorList>
    </citation>
    <scope>NUCLEOTIDE SEQUENCE [LARGE SCALE GENOMIC DNA]</scope>
    <source>
        <strain evidence="8 14">L2-21</strain>
    </source>
</reference>
<feature type="transmembrane region" description="Helical" evidence="1">
    <location>
        <begin position="5"/>
        <end position="23"/>
    </location>
</feature>
<dbReference type="Proteomes" id="UP001193756">
    <property type="component" value="Unassembled WGS sequence"/>
</dbReference>
<protein>
    <submittedName>
        <fullName evidence="4">Uncharacterized protein</fullName>
    </submittedName>
</protein>
<feature type="transmembrane region" description="Helical" evidence="1">
    <location>
        <begin position="29"/>
        <end position="47"/>
    </location>
</feature>
<feature type="transmembrane region" description="Helical" evidence="1">
    <location>
        <begin position="59"/>
        <end position="78"/>
    </location>
</feature>
<evidence type="ECO:0000313" key="10">
    <source>
        <dbReference type="Proteomes" id="UP000266066"/>
    </source>
</evidence>
<reference evidence="2" key="5">
    <citation type="submission" date="2020-02" db="EMBL/GenBank/DDBJ databases">
        <authorList>
            <person name="Littmann E."/>
            <person name="Sorbara M."/>
        </authorList>
    </citation>
    <scope>NUCLEOTIDE SEQUENCE</scope>
    <source>
        <strain evidence="2">MSK.16.45</strain>
    </source>
</reference>
<dbReference type="EMBL" id="VSTG01000037">
    <property type="protein sequence ID" value="TYL54781.1"/>
    <property type="molecule type" value="Genomic_DNA"/>
</dbReference>
<evidence type="ECO:0000313" key="5">
    <source>
        <dbReference type="EMBL" id="RGT84595.1"/>
    </source>
</evidence>
<evidence type="ECO:0000313" key="2">
    <source>
        <dbReference type="EMBL" id="NSC76281.1"/>
    </source>
</evidence>
<dbReference type="Proteomes" id="UP000283501">
    <property type="component" value="Unassembled WGS sequence"/>
</dbReference>
<sequence>MSKIIYVLIAILIYMIINLFIVIKKNTKILHFAGSILFLQVFLLSVVNSHFITLSEYSVCEYIFLFCMTIYAILVYFLENKKR</sequence>
<proteinExistence type="predicted"/>
<name>A0A395V1K7_9FIRM</name>
<keyword evidence="1" id="KW-0472">Membrane</keyword>
<dbReference type="EMBL" id="QSES01000043">
    <property type="protein sequence ID" value="RGZ88177.1"/>
    <property type="molecule type" value="Genomic_DNA"/>
</dbReference>
<dbReference type="Proteomes" id="UP000266066">
    <property type="component" value="Unassembled WGS sequence"/>
</dbReference>
<evidence type="ECO:0000313" key="9">
    <source>
        <dbReference type="Proteomes" id="UP000260970"/>
    </source>
</evidence>
<dbReference type="EMBL" id="JAAIMP010000003">
    <property type="protein sequence ID" value="NSC76281.1"/>
    <property type="molecule type" value="Genomic_DNA"/>
</dbReference>
<evidence type="ECO:0000313" key="8">
    <source>
        <dbReference type="EMBL" id="TYL54781.1"/>
    </source>
</evidence>
<keyword evidence="1" id="KW-1133">Transmembrane helix</keyword>
<reference evidence="2" key="4">
    <citation type="journal article" date="2020" name="Cell Host Microbe">
        <title>Functional and Genomic Variation between Human-Derived Isolates of Lachnospiraceae Reveals Inter- and Intra-Species Diversity.</title>
        <authorList>
            <person name="Sorbara M.T."/>
            <person name="Littmann E.R."/>
            <person name="Fontana E."/>
            <person name="Moody T.U."/>
            <person name="Kohout C.E."/>
            <person name="Gjonbalaj M."/>
            <person name="Eaton V."/>
            <person name="Seok R."/>
            <person name="Leiner I.M."/>
            <person name="Pamer E.G."/>
        </authorList>
    </citation>
    <scope>NUCLEOTIDE SEQUENCE</scope>
    <source>
        <strain evidence="2">MSK.16.45</strain>
    </source>
</reference>
<evidence type="ECO:0000313" key="14">
    <source>
        <dbReference type="Proteomes" id="UP000324325"/>
    </source>
</evidence>
<evidence type="ECO:0000313" key="13">
    <source>
        <dbReference type="Proteomes" id="UP000284296"/>
    </source>
</evidence>
<dbReference type="Proteomes" id="UP000260970">
    <property type="component" value="Unassembled WGS sequence"/>
</dbReference>
<dbReference type="EMBL" id="QRUJ01000007">
    <property type="protein sequence ID" value="RGR54518.1"/>
    <property type="molecule type" value="Genomic_DNA"/>
</dbReference>
<comment type="caution">
    <text evidence="4">The sequence shown here is derived from an EMBL/GenBank/DDBJ whole genome shotgun (WGS) entry which is preliminary data.</text>
</comment>
<dbReference type="EMBL" id="QSKY01000024">
    <property type="protein sequence ID" value="RHF01366.1"/>
    <property type="molecule type" value="Genomic_DNA"/>
</dbReference>
<dbReference type="EMBL" id="QRXG01000001">
    <property type="protein sequence ID" value="RGT84595.1"/>
    <property type="molecule type" value="Genomic_DNA"/>
</dbReference>
<keyword evidence="1" id="KW-0812">Transmembrane</keyword>
<dbReference type="AlphaFoldDB" id="A0A395V1K7"/>
<evidence type="ECO:0000313" key="7">
    <source>
        <dbReference type="EMBL" id="RHF01366.1"/>
    </source>
</evidence>
<dbReference type="EMBL" id="QSUG01000007">
    <property type="protein sequence ID" value="RGN22998.1"/>
    <property type="molecule type" value="Genomic_DNA"/>
</dbReference>
<reference evidence="9 10" key="1">
    <citation type="submission" date="2018-08" db="EMBL/GenBank/DDBJ databases">
        <title>A genome reference for cultivated species of the human gut microbiota.</title>
        <authorList>
            <person name="Zou Y."/>
            <person name="Xue W."/>
            <person name="Luo G."/>
        </authorList>
    </citation>
    <scope>NUCLEOTIDE SEQUENCE [LARGE SCALE GENOMIC DNA]</scope>
    <source>
        <strain evidence="5 13">AF18-16LB</strain>
        <strain evidence="4 10">AF25-15</strain>
        <strain evidence="7 11">AM26-2LB</strain>
        <strain evidence="6 12">AM47-6BH</strain>
        <strain evidence="3 9">OM05-6AA</strain>
    </source>
</reference>
<evidence type="ECO:0000313" key="3">
    <source>
        <dbReference type="EMBL" id="RGN22998.1"/>
    </source>
</evidence>
<reference evidence="8 14" key="2">
    <citation type="submission" date="2019-08" db="EMBL/GenBank/DDBJ databases">
        <authorList>
            <person name="Duncan S."/>
            <person name="Walker A."/>
        </authorList>
    </citation>
    <scope>NUCLEOTIDE SEQUENCE [LARGE SCALE GENOMIC DNA]</scope>
    <source>
        <strain evidence="8 14">L2-21</strain>
    </source>
</reference>
<organism evidence="4 10">
    <name type="scientific">Agathobacter rectalis</name>
    <dbReference type="NCBI Taxonomy" id="39491"/>
    <lineage>
        <taxon>Bacteria</taxon>
        <taxon>Bacillati</taxon>
        <taxon>Bacillota</taxon>
        <taxon>Clostridia</taxon>
        <taxon>Lachnospirales</taxon>
        <taxon>Lachnospiraceae</taxon>
        <taxon>Agathobacter</taxon>
    </lineage>
</organism>
<evidence type="ECO:0000313" key="4">
    <source>
        <dbReference type="EMBL" id="RGR54518.1"/>
    </source>
</evidence>
<evidence type="ECO:0000313" key="6">
    <source>
        <dbReference type="EMBL" id="RGZ88177.1"/>
    </source>
</evidence>
<evidence type="ECO:0000256" key="1">
    <source>
        <dbReference type="SAM" id="Phobius"/>
    </source>
</evidence>
<dbReference type="Proteomes" id="UP000324325">
    <property type="component" value="Unassembled WGS sequence"/>
</dbReference>
<gene>
    <name evidence="7" type="ORF">DW703_13435</name>
    <name evidence="6" type="ORF">DW967_15770</name>
    <name evidence="5" type="ORF">DWX06_00115</name>
    <name evidence="4" type="ORF">DWY38_07935</name>
    <name evidence="3" type="ORF">DXB72_08200</name>
    <name evidence="8" type="ORF">FYL37_15435</name>
    <name evidence="2" type="ORF">G4312_03095</name>
</gene>
<accession>A0A395V1K7</accession>
<dbReference type="Proteomes" id="UP000284296">
    <property type="component" value="Unassembled WGS sequence"/>
</dbReference>
<evidence type="ECO:0000313" key="11">
    <source>
        <dbReference type="Proteomes" id="UP000283501"/>
    </source>
</evidence>